<evidence type="ECO:0000259" key="2">
    <source>
        <dbReference type="Pfam" id="PF04324"/>
    </source>
</evidence>
<dbReference type="Proteomes" id="UP000824081">
    <property type="component" value="Unassembled WGS sequence"/>
</dbReference>
<dbReference type="EMBL" id="DVMZ01000105">
    <property type="protein sequence ID" value="HIU59248.1"/>
    <property type="molecule type" value="Genomic_DNA"/>
</dbReference>
<feature type="domain" description="BFD-like [2Fe-2S]-binding" evidence="2">
    <location>
        <begin position="398"/>
        <end position="451"/>
    </location>
</feature>
<reference evidence="3" key="1">
    <citation type="submission" date="2020-10" db="EMBL/GenBank/DDBJ databases">
        <authorList>
            <person name="Gilroy R."/>
        </authorList>
    </citation>
    <scope>NUCLEOTIDE SEQUENCE</scope>
    <source>
        <strain evidence="3">11687</strain>
    </source>
</reference>
<dbReference type="InterPro" id="IPR006076">
    <property type="entry name" value="FAD-dep_OxRdtase"/>
</dbReference>
<evidence type="ECO:0000313" key="4">
    <source>
        <dbReference type="Proteomes" id="UP000824081"/>
    </source>
</evidence>
<dbReference type="Pfam" id="PF01266">
    <property type="entry name" value="DAO"/>
    <property type="match status" value="1"/>
</dbReference>
<reference evidence="3" key="2">
    <citation type="journal article" date="2021" name="PeerJ">
        <title>Extensive microbial diversity within the chicken gut microbiome revealed by metagenomics and culture.</title>
        <authorList>
            <person name="Gilroy R."/>
            <person name="Ravi A."/>
            <person name="Getino M."/>
            <person name="Pursley I."/>
            <person name="Horton D.L."/>
            <person name="Alikhan N.F."/>
            <person name="Baker D."/>
            <person name="Gharbi K."/>
            <person name="Hall N."/>
            <person name="Watson M."/>
            <person name="Adriaenssens E.M."/>
            <person name="Foster-Nyarko E."/>
            <person name="Jarju S."/>
            <person name="Secka A."/>
            <person name="Antonio M."/>
            <person name="Oren A."/>
            <person name="Chaudhuri R.R."/>
            <person name="La Ragione R."/>
            <person name="Hildebrand F."/>
            <person name="Pallen M.J."/>
        </authorList>
    </citation>
    <scope>NUCLEOTIDE SEQUENCE</scope>
    <source>
        <strain evidence="3">11687</strain>
    </source>
</reference>
<feature type="domain" description="FAD dependent oxidoreductase" evidence="1">
    <location>
        <begin position="3"/>
        <end position="350"/>
    </location>
</feature>
<gene>
    <name evidence="3" type="ORF">IAC57_04000</name>
</gene>
<dbReference type="InterPro" id="IPR036188">
    <property type="entry name" value="FAD/NAD-bd_sf"/>
</dbReference>
<proteinExistence type="predicted"/>
<sequence>MFDVIVIGGGVIGGAILRELTKYKCDVCLLEKENDVCMGQSKANSGIVHAGFDAAEGTLKARFNVRGNELMPAYAEELGVKYRKNGSLVVAFSDGELGTLMKLKERGERNGVKGLELVSREKLKELEPNLSDRVSGGLLAPTGGIVCPYSLTIAEIGNAMDNGAQLFCNFEVVAAEKSEEGFVVKAKDGREVKGRVAVNCAGLGAGKISALFGDDSVKIGGRKGEYLLIDRENGDFVSHTLFFTPTEKGKGVLISPTADGNLLLGPTAEEVRDGSTATSAQGLDAVTSKAAEMCKGIPFRNVITSFAGVRAYSETHDFVIGESAKTENLIQCAGIESPGLTSAPAIAEYVVGNLLVGKLRLETNLRFDGRRSPDHFFKDLPAERQNELIRKDPAYGKIVCRCEQITEGEIVRAIRANPPARDVDAVKRRTRAGMGRCQGGFCQPHVAELIARELNIPLTAVTKCGPGSELLTGVSK</sequence>
<comment type="caution">
    <text evidence="3">The sequence shown here is derived from an EMBL/GenBank/DDBJ whole genome shotgun (WGS) entry which is preliminary data.</text>
</comment>
<dbReference type="InterPro" id="IPR007419">
    <property type="entry name" value="BFD-like_2Fe2S-bd_dom"/>
</dbReference>
<dbReference type="InterPro" id="IPR052745">
    <property type="entry name" value="G3P_Oxidase/Oxidoreductase"/>
</dbReference>
<dbReference type="AlphaFoldDB" id="A0A9D1MEX4"/>
<dbReference type="Pfam" id="PF04324">
    <property type="entry name" value="Fer2_BFD"/>
    <property type="match status" value="1"/>
</dbReference>
<dbReference type="Gene3D" id="3.30.9.10">
    <property type="entry name" value="D-Amino Acid Oxidase, subunit A, domain 2"/>
    <property type="match status" value="1"/>
</dbReference>
<dbReference type="Gene3D" id="1.10.10.1100">
    <property type="entry name" value="BFD-like [2Fe-2S]-binding domain"/>
    <property type="match status" value="1"/>
</dbReference>
<protein>
    <submittedName>
        <fullName evidence="3">NAD(P)/FAD-dependent oxidoreductase</fullName>
    </submittedName>
</protein>
<dbReference type="PANTHER" id="PTHR42720:SF1">
    <property type="entry name" value="GLYCEROL 3-PHOSPHATE OXIDASE"/>
    <property type="match status" value="1"/>
</dbReference>
<dbReference type="InterPro" id="IPR041854">
    <property type="entry name" value="BFD-like_2Fe2S-bd_dom_sf"/>
</dbReference>
<evidence type="ECO:0000313" key="3">
    <source>
        <dbReference type="EMBL" id="HIU59248.1"/>
    </source>
</evidence>
<dbReference type="PANTHER" id="PTHR42720">
    <property type="entry name" value="GLYCEROL-3-PHOSPHATE DEHYDROGENASE"/>
    <property type="match status" value="1"/>
</dbReference>
<organism evidence="3 4">
    <name type="scientific">Candidatus Scatosoma pullistercoris</name>
    <dbReference type="NCBI Taxonomy" id="2840934"/>
    <lineage>
        <taxon>Bacteria</taxon>
        <taxon>Bacillati</taxon>
        <taxon>Bacillota</taxon>
        <taxon>Clostridia</taxon>
        <taxon>Candidatus Scatosoma</taxon>
    </lineage>
</organism>
<dbReference type="SUPFAM" id="SSF51905">
    <property type="entry name" value="FAD/NAD(P)-binding domain"/>
    <property type="match status" value="1"/>
</dbReference>
<dbReference type="Gene3D" id="3.50.50.60">
    <property type="entry name" value="FAD/NAD(P)-binding domain"/>
    <property type="match status" value="1"/>
</dbReference>
<evidence type="ECO:0000259" key="1">
    <source>
        <dbReference type="Pfam" id="PF01266"/>
    </source>
</evidence>
<dbReference type="SUPFAM" id="SSF54373">
    <property type="entry name" value="FAD-linked reductases, C-terminal domain"/>
    <property type="match status" value="1"/>
</dbReference>
<name>A0A9D1MEX4_9FIRM</name>
<dbReference type="CDD" id="cd19946">
    <property type="entry name" value="GlpA-like_Fer2_BFD-like"/>
    <property type="match status" value="1"/>
</dbReference>
<accession>A0A9D1MEX4</accession>